<evidence type="ECO:0000313" key="2">
    <source>
        <dbReference type="EMBL" id="KAK3096641.1"/>
    </source>
</evidence>
<feature type="compositionally biased region" description="Basic and acidic residues" evidence="1">
    <location>
        <begin position="1"/>
        <end position="10"/>
    </location>
</feature>
<proteinExistence type="predicted"/>
<evidence type="ECO:0000256" key="1">
    <source>
        <dbReference type="SAM" id="MobiDB-lite"/>
    </source>
</evidence>
<dbReference type="AlphaFoldDB" id="A0AA88Y2Y5"/>
<dbReference type="Proteomes" id="UP001186944">
    <property type="component" value="Unassembled WGS sequence"/>
</dbReference>
<name>A0AA88Y2Y5_PINIB</name>
<dbReference type="PANTHER" id="PTHR21446:SF6">
    <property type="entry name" value="MITOCHONDRIAL ANTIVIRAL-SIGNALING PROTEIN"/>
    <property type="match status" value="1"/>
</dbReference>
<feature type="region of interest" description="Disordered" evidence="1">
    <location>
        <begin position="593"/>
        <end position="642"/>
    </location>
</feature>
<sequence length="743" mass="83257">MDRERDRYPLIDKTTVTSDMNTNSQSDLDDDSKIVEEDPQDDVKTATNYFKDYVASKGHSLHSISQMPPIQIAEYLKDFYALPLYCSVKYVRTGLQRYFQKNLGIDIVQDKDFMHANNVFDVAVKQAPNRRCHRLRIEYEDLKKIYLGAGLDTNQPDTLQNKVFFDVNLYICNRGKDFLRVMSKSDFEVGSDVDGRRYVWLKNSSKFSFKELVGGLGEVDSLAPGTQIGDRMYERQGDPRCPVASFTKYLSHLHPMTDAFWQRPKRNFVAADYVWYDNTPLGNSTISKIMTRTCQCAGLFENYTNHAIKSSYIPIIENICSEAVKKANLQNTKGRNSPYLPRQSPLVIDEGRKLDSFGTTSSLSSDLSRDTETDIDDDKIGIQGAKMKVLDMVHKLEVKDIRAFVDWLKSFRVECDGGGLMVMCSPVDQTVAATKEEPLKRAESSVIMNGGDKRREFSPGPAPPPMRSRSSPALQVPKSLLSFEREPSKLATEDNSDKASDGKSDDLSIAIKQVEFEDFGDTHCSSSELSPLKVTVPTQNTILMTGVPDSMQLLIHNRESPPMSAETLQSRVYYSQHEMDVAVVTAMLSARNSIKSNPDSKKEHLSTLQDKHKPMKKRSLTDLLTSPREEPEGHPPPKRYFSSGYIEYNPKLSEQLADHKPTSIYHVPVTSRPSKYDQTLTSFNVIPNSSVGVSTVGLGTVGVTTVPVIGNLNMVNPSVLSVKMMPVQPVTKIAIKSEPVDAE</sequence>
<feature type="region of interest" description="Disordered" evidence="1">
    <location>
        <begin position="447"/>
        <end position="506"/>
    </location>
</feature>
<reference evidence="2" key="1">
    <citation type="submission" date="2019-08" db="EMBL/GenBank/DDBJ databases">
        <title>The improved chromosome-level genome for the pearl oyster Pinctada fucata martensii using PacBio sequencing and Hi-C.</title>
        <authorList>
            <person name="Zheng Z."/>
        </authorList>
    </citation>
    <scope>NUCLEOTIDE SEQUENCE</scope>
    <source>
        <strain evidence="2">ZZ-2019</strain>
        <tissue evidence="2">Adductor muscle</tissue>
    </source>
</reference>
<feature type="compositionally biased region" description="Basic and acidic residues" evidence="1">
    <location>
        <begin position="598"/>
        <end position="612"/>
    </location>
</feature>
<evidence type="ECO:0008006" key="4">
    <source>
        <dbReference type="Google" id="ProtNLM"/>
    </source>
</evidence>
<feature type="region of interest" description="Disordered" evidence="1">
    <location>
        <begin position="1"/>
        <end position="39"/>
    </location>
</feature>
<gene>
    <name evidence="2" type="ORF">FSP39_001973</name>
</gene>
<feature type="compositionally biased region" description="Basic and acidic residues" evidence="1">
    <location>
        <begin position="483"/>
        <end position="506"/>
    </location>
</feature>
<keyword evidence="3" id="KW-1185">Reference proteome</keyword>
<protein>
    <recommendedName>
        <fullName evidence="4">DUF3504 domain-containing protein</fullName>
    </recommendedName>
</protein>
<comment type="caution">
    <text evidence="2">The sequence shown here is derived from an EMBL/GenBank/DDBJ whole genome shotgun (WGS) entry which is preliminary data.</text>
</comment>
<accession>A0AA88Y2Y5</accession>
<feature type="compositionally biased region" description="Polar residues" evidence="1">
    <location>
        <begin position="14"/>
        <end position="26"/>
    </location>
</feature>
<organism evidence="2 3">
    <name type="scientific">Pinctada imbricata</name>
    <name type="common">Atlantic pearl-oyster</name>
    <name type="synonym">Pinctada martensii</name>
    <dbReference type="NCBI Taxonomy" id="66713"/>
    <lineage>
        <taxon>Eukaryota</taxon>
        <taxon>Metazoa</taxon>
        <taxon>Spiralia</taxon>
        <taxon>Lophotrochozoa</taxon>
        <taxon>Mollusca</taxon>
        <taxon>Bivalvia</taxon>
        <taxon>Autobranchia</taxon>
        <taxon>Pteriomorphia</taxon>
        <taxon>Pterioida</taxon>
        <taxon>Pterioidea</taxon>
        <taxon>Pteriidae</taxon>
        <taxon>Pinctada</taxon>
    </lineage>
</organism>
<evidence type="ECO:0000313" key="3">
    <source>
        <dbReference type="Proteomes" id="UP001186944"/>
    </source>
</evidence>
<dbReference type="PANTHER" id="PTHR21446">
    <property type="entry name" value="DUF3504 DOMAIN-CONTAINING PROTEIN"/>
    <property type="match status" value="1"/>
</dbReference>
<dbReference type="InterPro" id="IPR052787">
    <property type="entry name" value="MAVS"/>
</dbReference>
<dbReference type="EMBL" id="VSWD01000007">
    <property type="protein sequence ID" value="KAK3096641.1"/>
    <property type="molecule type" value="Genomic_DNA"/>
</dbReference>